<dbReference type="CDD" id="cd00761">
    <property type="entry name" value="Glyco_tranf_GTA_type"/>
    <property type="match status" value="1"/>
</dbReference>
<accession>A0ABD5MDY8</accession>
<dbReference type="AlphaFoldDB" id="A0ABD5MDY8"/>
<dbReference type="Gene3D" id="3.90.550.10">
    <property type="entry name" value="Spore Coat Polysaccharide Biosynthesis Protein SpsA, Chain A"/>
    <property type="match status" value="1"/>
</dbReference>
<feature type="domain" description="Glycosyltransferase 2-like" evidence="1">
    <location>
        <begin position="5"/>
        <end position="161"/>
    </location>
</feature>
<evidence type="ECO:0000313" key="3">
    <source>
        <dbReference type="Proteomes" id="UP001570511"/>
    </source>
</evidence>
<dbReference type="Proteomes" id="UP001570511">
    <property type="component" value="Unassembled WGS sequence"/>
</dbReference>
<name>A0ABD5MDY8_9EURY</name>
<gene>
    <name evidence="2" type="ORF">OS889_07170</name>
</gene>
<sequence>MPSLSVVIPTYNRSRFLDGAIETAVNQTYTDLEVLVVDDGSEKEYATEIVEQYPTNVQCIVHDENRGLSAARNTGIANADGEYIAFLDDDDRWHEAKLEKQVKTLEASPEAGLATCRLASIDGDGNLLRCDGDVVDGDISDEIYTRNLIGTPSRVMVRREALPGKGPFDEDLPTKQDWDFYIRLCQEWRVVGVGDILCFRTRHGGMASDPADAEDDNNRVIEKHRDEIERRGLESETMANYNEKVGVTYLLDGQVRSAREFLWRAFSEKPSNTRLALVGLSLAPIGFFERALRTKRCYERISRDCESEIDWGRVNGITK</sequence>
<dbReference type="Pfam" id="PF00535">
    <property type="entry name" value="Glycos_transf_2"/>
    <property type="match status" value="1"/>
</dbReference>
<dbReference type="SUPFAM" id="SSF53448">
    <property type="entry name" value="Nucleotide-diphospho-sugar transferases"/>
    <property type="match status" value="1"/>
</dbReference>
<keyword evidence="3" id="KW-1185">Reference proteome</keyword>
<organism evidence="2 3">
    <name type="scientific">Halobellus rubicundus</name>
    <dbReference type="NCBI Taxonomy" id="2996466"/>
    <lineage>
        <taxon>Archaea</taxon>
        <taxon>Methanobacteriati</taxon>
        <taxon>Methanobacteriota</taxon>
        <taxon>Stenosarchaea group</taxon>
        <taxon>Halobacteria</taxon>
        <taxon>Halobacteriales</taxon>
        <taxon>Haloferacaceae</taxon>
        <taxon>Halobellus</taxon>
    </lineage>
</organism>
<proteinExistence type="predicted"/>
<dbReference type="RefSeq" id="WP_372388557.1">
    <property type="nucleotide sequence ID" value="NZ_JBGNYA010000001.1"/>
</dbReference>
<dbReference type="PANTHER" id="PTHR22916">
    <property type="entry name" value="GLYCOSYLTRANSFERASE"/>
    <property type="match status" value="1"/>
</dbReference>
<protein>
    <submittedName>
        <fullName evidence="2">Glycosyltransferase family 2 protein</fullName>
    </submittedName>
</protein>
<dbReference type="GO" id="GO:0016758">
    <property type="term" value="F:hexosyltransferase activity"/>
    <property type="evidence" value="ECO:0007669"/>
    <property type="project" value="UniProtKB-ARBA"/>
</dbReference>
<evidence type="ECO:0000313" key="2">
    <source>
        <dbReference type="EMBL" id="MFA1610784.1"/>
    </source>
</evidence>
<dbReference type="EMBL" id="JBGNYA010000001">
    <property type="protein sequence ID" value="MFA1610784.1"/>
    <property type="molecule type" value="Genomic_DNA"/>
</dbReference>
<dbReference type="PANTHER" id="PTHR22916:SF3">
    <property type="entry name" value="UDP-GLCNAC:BETAGAL BETA-1,3-N-ACETYLGLUCOSAMINYLTRANSFERASE-LIKE PROTEIN 1"/>
    <property type="match status" value="1"/>
</dbReference>
<comment type="caution">
    <text evidence="2">The sequence shown here is derived from an EMBL/GenBank/DDBJ whole genome shotgun (WGS) entry which is preliminary data.</text>
</comment>
<dbReference type="InterPro" id="IPR001173">
    <property type="entry name" value="Glyco_trans_2-like"/>
</dbReference>
<evidence type="ECO:0000259" key="1">
    <source>
        <dbReference type="Pfam" id="PF00535"/>
    </source>
</evidence>
<reference evidence="2 3" key="1">
    <citation type="submission" date="2024-08" db="EMBL/GenBank/DDBJ databases">
        <title>Halobellus sp. MBLA0158 whole genome sequence.</title>
        <authorList>
            <person name="Hwang C.Y."/>
            <person name="Cho E.-S."/>
            <person name="Seo M.-J."/>
        </authorList>
    </citation>
    <scope>NUCLEOTIDE SEQUENCE [LARGE SCALE GENOMIC DNA]</scope>
    <source>
        <strain evidence="2 3">MBLA0158</strain>
    </source>
</reference>
<dbReference type="InterPro" id="IPR029044">
    <property type="entry name" value="Nucleotide-diphossugar_trans"/>
</dbReference>